<keyword evidence="1" id="KW-1133">Transmembrane helix</keyword>
<name>A0A8J4R8W8_9ROSI</name>
<reference evidence="2" key="1">
    <citation type="submission" date="2020-03" db="EMBL/GenBank/DDBJ databases">
        <title>Castanea mollissima Vanexum genome sequencing.</title>
        <authorList>
            <person name="Staton M."/>
        </authorList>
    </citation>
    <scope>NUCLEOTIDE SEQUENCE</scope>
    <source>
        <tissue evidence="2">Leaf</tissue>
    </source>
</reference>
<evidence type="ECO:0000256" key="1">
    <source>
        <dbReference type="SAM" id="Phobius"/>
    </source>
</evidence>
<gene>
    <name evidence="2" type="ORF">CMV_012839</name>
</gene>
<comment type="caution">
    <text evidence="2">The sequence shown here is derived from an EMBL/GenBank/DDBJ whole genome shotgun (WGS) entry which is preliminary data.</text>
</comment>
<protein>
    <submittedName>
        <fullName evidence="2">Uncharacterized protein</fullName>
    </submittedName>
</protein>
<dbReference type="Proteomes" id="UP000737018">
    <property type="component" value="Unassembled WGS sequence"/>
</dbReference>
<dbReference type="AlphaFoldDB" id="A0A8J4R8W8"/>
<keyword evidence="1" id="KW-0472">Membrane</keyword>
<accession>A0A8J4R8W8</accession>
<organism evidence="2 3">
    <name type="scientific">Castanea mollissima</name>
    <name type="common">Chinese chestnut</name>
    <dbReference type="NCBI Taxonomy" id="60419"/>
    <lineage>
        <taxon>Eukaryota</taxon>
        <taxon>Viridiplantae</taxon>
        <taxon>Streptophyta</taxon>
        <taxon>Embryophyta</taxon>
        <taxon>Tracheophyta</taxon>
        <taxon>Spermatophyta</taxon>
        <taxon>Magnoliopsida</taxon>
        <taxon>eudicotyledons</taxon>
        <taxon>Gunneridae</taxon>
        <taxon>Pentapetalae</taxon>
        <taxon>rosids</taxon>
        <taxon>fabids</taxon>
        <taxon>Fagales</taxon>
        <taxon>Fagaceae</taxon>
        <taxon>Castanea</taxon>
    </lineage>
</organism>
<evidence type="ECO:0000313" key="3">
    <source>
        <dbReference type="Proteomes" id="UP000737018"/>
    </source>
</evidence>
<keyword evidence="1" id="KW-0812">Transmembrane</keyword>
<evidence type="ECO:0000313" key="2">
    <source>
        <dbReference type="EMBL" id="KAF3962679.1"/>
    </source>
</evidence>
<proteinExistence type="predicted"/>
<dbReference type="EMBL" id="JRKL02001677">
    <property type="protein sequence ID" value="KAF3962679.1"/>
    <property type="molecule type" value="Genomic_DNA"/>
</dbReference>
<sequence>MTKPGSSEPSHQEDGFSKLFFVCLIILFLSSTTPTILRVFPQGKVEGGVVPAIFRDRPADYHITSNCTVRCSSLIPFVRQLKVQPYSLVGCQGK</sequence>
<feature type="transmembrane region" description="Helical" evidence="1">
    <location>
        <begin position="19"/>
        <end position="37"/>
    </location>
</feature>
<keyword evidence="3" id="KW-1185">Reference proteome</keyword>